<evidence type="ECO:0000256" key="11">
    <source>
        <dbReference type="PROSITE-ProRule" id="PRU01341"/>
    </source>
</evidence>
<evidence type="ECO:0000256" key="5">
    <source>
        <dbReference type="ARBA" id="ARBA00022741"/>
    </source>
</evidence>
<evidence type="ECO:0000256" key="1">
    <source>
        <dbReference type="ARBA" id="ARBA00004496"/>
    </source>
</evidence>
<evidence type="ECO:0000256" key="4">
    <source>
        <dbReference type="ARBA" id="ARBA00022723"/>
    </source>
</evidence>
<reference evidence="14 15" key="1">
    <citation type="submission" date="2024-06" db="EMBL/GenBank/DDBJ databases">
        <authorList>
            <person name="Kraege A."/>
            <person name="Thomma B."/>
        </authorList>
    </citation>
    <scope>NUCLEOTIDE SEQUENCE [LARGE SCALE GENOMIC DNA]</scope>
</reference>
<dbReference type="PANTHER" id="PTHR10887">
    <property type="entry name" value="DNA2/NAM7 HELICASE FAMILY"/>
    <property type="match status" value="1"/>
</dbReference>
<keyword evidence="9 11" id="KW-0862">Zinc</keyword>
<dbReference type="CDD" id="cd21407">
    <property type="entry name" value="1B_UPF1-like"/>
    <property type="match status" value="1"/>
</dbReference>
<proteinExistence type="inferred from homology"/>
<keyword evidence="4 11" id="KW-0479">Metal-binding</keyword>
<feature type="region of interest" description="Disordered" evidence="12">
    <location>
        <begin position="1"/>
        <end position="20"/>
    </location>
</feature>
<evidence type="ECO:0000256" key="2">
    <source>
        <dbReference type="ARBA" id="ARBA00007913"/>
    </source>
</evidence>
<keyword evidence="15" id="KW-1185">Reference proteome</keyword>
<evidence type="ECO:0000256" key="7">
    <source>
        <dbReference type="ARBA" id="ARBA00022801"/>
    </source>
</evidence>
<accession>A0ABP1G771</accession>
<dbReference type="InterPro" id="IPR040812">
    <property type="entry name" value="UPF1_1B_dom"/>
</dbReference>
<keyword evidence="6 11" id="KW-0863">Zinc-finger</keyword>
<dbReference type="Gene3D" id="2.40.30.230">
    <property type="match status" value="1"/>
</dbReference>
<keyword evidence="10" id="KW-0067">ATP-binding</keyword>
<feature type="region of interest" description="Disordered" evidence="12">
    <location>
        <begin position="34"/>
        <end position="62"/>
    </location>
</feature>
<keyword evidence="8" id="KW-0347">Helicase</keyword>
<dbReference type="PANTHER" id="PTHR10887:SF364">
    <property type="entry name" value="REGULATOR OF NONSENSE TRANSCRIPTS 1"/>
    <property type="match status" value="1"/>
</dbReference>
<comment type="caution">
    <text evidence="14">The sequence shown here is derived from an EMBL/GenBank/DDBJ whole genome shotgun (WGS) entry which is preliminary data.</text>
</comment>
<comment type="similarity">
    <text evidence="2">Belongs to the DNA2/NAM7 helicase family.</text>
</comment>
<evidence type="ECO:0000313" key="14">
    <source>
        <dbReference type="EMBL" id="CAL5228081.1"/>
    </source>
</evidence>
<dbReference type="InterPro" id="IPR041679">
    <property type="entry name" value="DNA2/NAM7-like_C"/>
</dbReference>
<dbReference type="Proteomes" id="UP001497392">
    <property type="component" value="Unassembled WGS sequence"/>
</dbReference>
<evidence type="ECO:0000256" key="6">
    <source>
        <dbReference type="ARBA" id="ARBA00022771"/>
    </source>
</evidence>
<dbReference type="CDD" id="cd21400">
    <property type="entry name" value="ZBD_UPF1-like"/>
    <property type="match status" value="1"/>
</dbReference>
<dbReference type="InterPro" id="IPR045055">
    <property type="entry name" value="DNA2/NAM7-like"/>
</dbReference>
<dbReference type="Pfam" id="PF13087">
    <property type="entry name" value="AAA_12"/>
    <property type="match status" value="1"/>
</dbReference>
<name>A0ABP1G771_9CHLO</name>
<feature type="region of interest" description="CC/SHH/C" evidence="11">
    <location>
        <begin position="121"/>
        <end position="149"/>
    </location>
</feature>
<dbReference type="Gene3D" id="3.40.50.300">
    <property type="entry name" value="P-loop containing nucleotide triphosphate hydrolases"/>
    <property type="match status" value="2"/>
</dbReference>
<dbReference type="CDD" id="cd18808">
    <property type="entry name" value="SF1_C_Upf1"/>
    <property type="match status" value="1"/>
</dbReference>
<evidence type="ECO:0000259" key="13">
    <source>
        <dbReference type="PROSITE" id="PS51997"/>
    </source>
</evidence>
<organism evidence="14 15">
    <name type="scientific">Coccomyxa viridis</name>
    <dbReference type="NCBI Taxonomy" id="1274662"/>
    <lineage>
        <taxon>Eukaryota</taxon>
        <taxon>Viridiplantae</taxon>
        <taxon>Chlorophyta</taxon>
        <taxon>core chlorophytes</taxon>
        <taxon>Trebouxiophyceae</taxon>
        <taxon>Trebouxiophyceae incertae sedis</taxon>
        <taxon>Coccomyxaceae</taxon>
        <taxon>Coccomyxa</taxon>
    </lineage>
</organism>
<dbReference type="InterPro" id="IPR041677">
    <property type="entry name" value="DNA2/NAM7_AAA_11"/>
</dbReference>
<feature type="compositionally biased region" description="Polar residues" evidence="12">
    <location>
        <begin position="34"/>
        <end position="47"/>
    </location>
</feature>
<dbReference type="Pfam" id="PF18141">
    <property type="entry name" value="UPF1_1B_dom"/>
    <property type="match status" value="1"/>
</dbReference>
<feature type="region of interest" description="C3H" evidence="11">
    <location>
        <begin position="107"/>
        <end position="139"/>
    </location>
</feature>
<evidence type="ECO:0000256" key="9">
    <source>
        <dbReference type="ARBA" id="ARBA00022833"/>
    </source>
</evidence>
<evidence type="ECO:0000256" key="10">
    <source>
        <dbReference type="ARBA" id="ARBA00022840"/>
    </source>
</evidence>
<feature type="domain" description="Upf1" evidence="13">
    <location>
        <begin position="99"/>
        <end position="256"/>
    </location>
</feature>
<evidence type="ECO:0000256" key="8">
    <source>
        <dbReference type="ARBA" id="ARBA00022806"/>
    </source>
</evidence>
<comment type="subcellular location">
    <subcellularLocation>
        <location evidence="1">Cytoplasm</location>
    </subcellularLocation>
</comment>
<keyword evidence="5" id="KW-0547">Nucleotide-binding</keyword>
<dbReference type="PROSITE" id="PS51997">
    <property type="entry name" value="UPF1_CH_RICH"/>
    <property type="match status" value="1"/>
</dbReference>
<evidence type="ECO:0000313" key="15">
    <source>
        <dbReference type="Proteomes" id="UP001497392"/>
    </source>
</evidence>
<dbReference type="CDD" id="cd18039">
    <property type="entry name" value="DEXXQc_UPF1"/>
    <property type="match status" value="1"/>
</dbReference>
<keyword evidence="3" id="KW-0963">Cytoplasm</keyword>
<dbReference type="Gene3D" id="6.10.140.1240">
    <property type="match status" value="1"/>
</dbReference>
<dbReference type="InterPro" id="IPR027417">
    <property type="entry name" value="P-loop_NTPase"/>
</dbReference>
<evidence type="ECO:0000256" key="12">
    <source>
        <dbReference type="SAM" id="MobiDB-lite"/>
    </source>
</evidence>
<protein>
    <submittedName>
        <fullName evidence="14">G11149 protein</fullName>
    </submittedName>
</protein>
<dbReference type="SUPFAM" id="SSF52540">
    <property type="entry name" value="P-loop containing nucleoside triphosphate hydrolases"/>
    <property type="match status" value="1"/>
</dbReference>
<dbReference type="EMBL" id="CAXHTA020000018">
    <property type="protein sequence ID" value="CAL5228081.1"/>
    <property type="molecule type" value="Genomic_DNA"/>
</dbReference>
<feature type="region of interest" description="Disordered" evidence="12">
    <location>
        <begin position="929"/>
        <end position="954"/>
    </location>
</feature>
<gene>
    <name evidence="14" type="primary">g11149</name>
    <name evidence="14" type="ORF">VP750_LOCUS9987</name>
</gene>
<keyword evidence="7" id="KW-0378">Hydrolase</keyword>
<sequence length="1105" mass="121259">MGSKKQKGAPHTQASQLDPGLRYSFLEYGTQNATQASGFPEFTQDSSRGPWEGDGLAPPTEAQGVVDGTEKASIASLTGHFTELGFEEGADNEGEATAPKEVPEWACTYCGIHSASCVVKCVKTGKWFCNGRVTGTASCILTHLVKARLREVQLHRDSPLGDTLLECYSCGSRNTFALGFVPVKSENSVVLLCRDHPASASGIKELNLDLTLWQPLIEDRAFMPWLVKQPSPQEILRARHLTLGQISALEEAWRENPAATIDDLQKPGEDEEPPTVALRYDDAYAYQNVFGPLVKLEAEYDRMMKESQGRQNVTVRWDVALNEKHLARFVFQRDENDLRLTTGDELKLKHTCSGPLNKAWQGLGTVIRLDEASEEVVLEFRKGAKPPTDTTVGFSVEYVWKSTTFDRMQNALKLFAVDETSVSGYLYHRLLGHEVQPQLIKAHVPTVLSAPGLPPLNPPQILACQSVLTSPLSLIQGPPGTGKTVTSASLVFHMARHGSGSQVLVAAPSNVAVDQLAERIALTGLKVVRLMAKSREDVASSVESLTLHYMVKNLDLGDKGVLKKLAQQKEDAGELSASDERKYRSLQRATERELLQAAEVICVTCAGAGDPRLSNFRFRKLLVDESTQATEPETLMPLVLGAKQVVLVGDHCQLGPVIMNKKASKAGLCQSLFERLVLLGIKPHRLVVQYRMHPALSLFPSNMFYEGKLQNGVTAAERRKAAVAFPWPDAEKPMMFYSQLGIEEISVSGTSFLNRTEAAAVEKIVTHFMRTGVQPEQIGIITPYEGQRAHVLTAMQRSGALAPSLYAEVEVSSVDAFQGREKDYIILSCVRSNEHQGIGFLSDPRRLNVALTRAKFGLVILGNPKVLSKQPLWNALLNHFKEARCLVEGPLSNLKQSMVQLAKPSKVFDSRAFALGGAHSVRFVPVPTAERAQRPPRPGRGAGRGYPAMNGNGRHAIPVDVRSMGYGMPEPATQFTQNFTQLGGPSQMHSQMHWEGYSLPASQLPYAIPVHPLHPYGYSDGMGMGMEAAFQGQPQPSLSSPTSNYWFSDCLAIPLLITLLSTITLCGASVERMQECKAKDKILRLSTSEKGSWSGHLPTPQRWMR</sequence>
<evidence type="ECO:0000256" key="3">
    <source>
        <dbReference type="ARBA" id="ARBA00022490"/>
    </source>
</evidence>
<dbReference type="Pfam" id="PF13086">
    <property type="entry name" value="AAA_11"/>
    <property type="match status" value="2"/>
</dbReference>
<dbReference type="InterPro" id="IPR018999">
    <property type="entry name" value="UPF1_CH/ZBD"/>
</dbReference>
<feature type="region of interest" description="C4" evidence="11">
    <location>
        <begin position="167"/>
        <end position="197"/>
    </location>
</feature>
<dbReference type="InterPro" id="IPR047187">
    <property type="entry name" value="SF1_C_Upf1"/>
</dbReference>
<dbReference type="Pfam" id="PF09416">
    <property type="entry name" value="UPF1_Zn_bind"/>
    <property type="match status" value="1"/>
</dbReference>